<feature type="domain" description="PAC" evidence="8">
    <location>
        <begin position="91"/>
        <end position="145"/>
    </location>
</feature>
<dbReference type="InterPro" id="IPR001610">
    <property type="entry name" value="PAC"/>
</dbReference>
<evidence type="ECO:0000256" key="5">
    <source>
        <dbReference type="ARBA" id="ARBA00022777"/>
    </source>
</evidence>
<dbReference type="NCBIfam" id="TIGR00229">
    <property type="entry name" value="sensory_box"/>
    <property type="match status" value="1"/>
</dbReference>
<dbReference type="PROSITE" id="PS50109">
    <property type="entry name" value="HIS_KIN"/>
    <property type="match status" value="1"/>
</dbReference>
<dbReference type="SUPFAM" id="SSF55874">
    <property type="entry name" value="ATPase domain of HSP90 chaperone/DNA topoisomerase II/histidine kinase"/>
    <property type="match status" value="1"/>
</dbReference>
<comment type="catalytic activity">
    <reaction evidence="1">
        <text>ATP + protein L-histidine = ADP + protein N-phospho-L-histidine.</text>
        <dbReference type="EC" id="2.7.13.3"/>
    </reaction>
</comment>
<dbReference type="CDD" id="cd00130">
    <property type="entry name" value="PAS"/>
    <property type="match status" value="2"/>
</dbReference>
<keyword evidence="4" id="KW-0808">Transferase</keyword>
<dbReference type="InterPro" id="IPR036890">
    <property type="entry name" value="HATPase_C_sf"/>
</dbReference>
<dbReference type="PANTHER" id="PTHR43304:SF1">
    <property type="entry name" value="PAC DOMAIN-CONTAINING PROTEIN"/>
    <property type="match status" value="1"/>
</dbReference>
<keyword evidence="10" id="KW-1185">Reference proteome</keyword>
<evidence type="ECO:0000313" key="10">
    <source>
        <dbReference type="Proteomes" id="UP000637774"/>
    </source>
</evidence>
<name>A0ABQ1ZZX8_9BACT</name>
<proteinExistence type="predicted"/>
<dbReference type="EC" id="2.7.13.3" evidence="2"/>
<dbReference type="SUPFAM" id="SSF47384">
    <property type="entry name" value="Homodimeric domain of signal transducing histidine kinase"/>
    <property type="match status" value="1"/>
</dbReference>
<dbReference type="SMART" id="SM00387">
    <property type="entry name" value="HATPase_c"/>
    <property type="match status" value="1"/>
</dbReference>
<dbReference type="SMART" id="SM00388">
    <property type="entry name" value="HisKA"/>
    <property type="match status" value="1"/>
</dbReference>
<dbReference type="SMART" id="SM00091">
    <property type="entry name" value="PAS"/>
    <property type="match status" value="5"/>
</dbReference>
<evidence type="ECO:0000256" key="2">
    <source>
        <dbReference type="ARBA" id="ARBA00012438"/>
    </source>
</evidence>
<dbReference type="Proteomes" id="UP000637774">
    <property type="component" value="Unassembled WGS sequence"/>
</dbReference>
<dbReference type="InterPro" id="IPR013655">
    <property type="entry name" value="PAS_fold_3"/>
</dbReference>
<dbReference type="InterPro" id="IPR035965">
    <property type="entry name" value="PAS-like_dom_sf"/>
</dbReference>
<keyword evidence="3" id="KW-0597">Phosphoprotein</keyword>
<protein>
    <recommendedName>
        <fullName evidence="2">histidine kinase</fullName>
        <ecNumber evidence="2">2.7.13.3</ecNumber>
    </recommendedName>
</protein>
<dbReference type="SMART" id="SM00086">
    <property type="entry name" value="PAC"/>
    <property type="match status" value="2"/>
</dbReference>
<evidence type="ECO:0000256" key="4">
    <source>
        <dbReference type="ARBA" id="ARBA00022679"/>
    </source>
</evidence>
<dbReference type="EMBL" id="BMGY01000006">
    <property type="protein sequence ID" value="GGH81863.1"/>
    <property type="molecule type" value="Genomic_DNA"/>
</dbReference>
<dbReference type="PROSITE" id="PS50112">
    <property type="entry name" value="PAS"/>
    <property type="match status" value="1"/>
</dbReference>
<dbReference type="InterPro" id="IPR003594">
    <property type="entry name" value="HATPase_dom"/>
</dbReference>
<feature type="domain" description="PAC" evidence="8">
    <location>
        <begin position="795"/>
        <end position="847"/>
    </location>
</feature>
<dbReference type="InterPro" id="IPR052162">
    <property type="entry name" value="Sensor_kinase/Photoreceptor"/>
</dbReference>
<evidence type="ECO:0000256" key="1">
    <source>
        <dbReference type="ARBA" id="ARBA00000085"/>
    </source>
</evidence>
<feature type="domain" description="Histidine kinase" evidence="6">
    <location>
        <begin position="858"/>
        <end position="1073"/>
    </location>
</feature>
<organism evidence="9 10">
    <name type="scientific">Hymenobacter frigidus</name>
    <dbReference type="NCBI Taxonomy" id="1524095"/>
    <lineage>
        <taxon>Bacteria</taxon>
        <taxon>Pseudomonadati</taxon>
        <taxon>Bacteroidota</taxon>
        <taxon>Cytophagia</taxon>
        <taxon>Cytophagales</taxon>
        <taxon>Hymenobacteraceae</taxon>
        <taxon>Hymenobacter</taxon>
    </lineage>
</organism>
<feature type="domain" description="PAS" evidence="7">
    <location>
        <begin position="721"/>
        <end position="792"/>
    </location>
</feature>
<evidence type="ECO:0000256" key="3">
    <source>
        <dbReference type="ARBA" id="ARBA00022553"/>
    </source>
</evidence>
<evidence type="ECO:0000313" key="9">
    <source>
        <dbReference type="EMBL" id="GGH81863.1"/>
    </source>
</evidence>
<dbReference type="RefSeq" id="WP_188560858.1">
    <property type="nucleotide sequence ID" value="NZ_BMGY01000006.1"/>
</dbReference>
<dbReference type="Gene3D" id="1.10.287.130">
    <property type="match status" value="1"/>
</dbReference>
<reference evidence="10" key="1">
    <citation type="journal article" date="2019" name="Int. J. Syst. Evol. Microbiol.">
        <title>The Global Catalogue of Microorganisms (GCM) 10K type strain sequencing project: providing services to taxonomists for standard genome sequencing and annotation.</title>
        <authorList>
            <consortium name="The Broad Institute Genomics Platform"/>
            <consortium name="The Broad Institute Genome Sequencing Center for Infectious Disease"/>
            <person name="Wu L."/>
            <person name="Ma J."/>
        </authorList>
    </citation>
    <scope>NUCLEOTIDE SEQUENCE [LARGE SCALE GENOMIC DNA]</scope>
    <source>
        <strain evidence="10">CGMCC 1.14966</strain>
    </source>
</reference>
<feature type="domain" description="PAC" evidence="8">
    <location>
        <begin position="655"/>
        <end position="713"/>
    </location>
</feature>
<dbReference type="InterPro" id="IPR004358">
    <property type="entry name" value="Sig_transdc_His_kin-like_C"/>
</dbReference>
<dbReference type="PANTHER" id="PTHR43304">
    <property type="entry name" value="PHYTOCHROME-LIKE PROTEIN CPH1"/>
    <property type="match status" value="1"/>
</dbReference>
<sequence>MPTTLSPVDLLPVFNAQPGATLLLSPEWVIVGASDDYLAATLTQRAAIVGQFIFDAFPDNPDNPEANAVANVRASLAQVMATGRPHEMAPQHYDVPDPAQPGGFVERHWQPRHTPVLDAAGQVQFIIHSVQDITANRLAERQLRESQAAEQAARADAEQQRTELRRIFQEAPVAMGLLRGPDFVVEWANPRMGQIWGRPVAQVQGRPHFEALPDLAGQGFEQVFADVLTTGRTRTFQERLVRIGQDPQSYHGYFNITYQPVYDGPERITGILAYAVEVTEQVRVRQQVEQLNQELETRVQERTRAALALQADLLVAAQHQADQRALLYQIFEQTPAVVALLRGPGHRFEYVNPAYQAIFPGCQLVGLNVVEAVPELAAQGFVALLDRAYQTGETYYGQELPFTPPPAPGEVPRTGNYNFTYQAYRESGAVAGVSVFAYDVTEQVLARQEREAQQRQLHNLFMQAPAPICILDGPELVYQLVNPAYQRVFPGRALLGKPLLVALPELIGLPLLDELQRVYDTGETFVAHELPLQLARDENGPLEEVVATFTYQARRNAAGAVDGVLVFAYEVTEQVRARHAVEASEQQVRALVESASFAIGVYVGPDLRIQVANEALLTAWGKGPNVLGQRVADVLPELVGQAIFQHLQQVLTTGEALHLRNERVELLIDGRLQSYCYNYSFTPLRDAQGQVYGVLNTAADVTDLAQARQRLEAYAAELQESEARFRTMADAAPNLVWAANPDSSVRYLNRAFLDFVGLRTEEEYIATGWRTYVHPNELALTQHTLSEAIAQRIPFVLELRMLRHDGQFRWMLAQGAPSYLAGGELYGYVGSAIDITELKQANEQLTRTNQDLDNFVYAASHDLKQPVNNLAGLLLELQRSVVFAEPSEEQLLVPMVREALQQLSNTIDDLATLGQAQQTSLAPTERVSLDDLTEEVINALEPQVRAARARITTDFTSWPVLAFARANLRTILLNLLGNSLKYADPARPARIHVSVWAEQGCPVLVVEDNGLGFDADKHGAELFQLFRRLHTHTPGTGVGLYLVHRIVEATGGTIAVDSQPGEGATFRIRFGRC</sequence>
<dbReference type="Pfam" id="PF08448">
    <property type="entry name" value="PAS_4"/>
    <property type="match status" value="5"/>
</dbReference>
<dbReference type="CDD" id="cd00082">
    <property type="entry name" value="HisKA"/>
    <property type="match status" value="1"/>
</dbReference>
<keyword evidence="5" id="KW-0418">Kinase</keyword>
<dbReference type="InterPro" id="IPR036097">
    <property type="entry name" value="HisK_dim/P_sf"/>
</dbReference>
<dbReference type="PROSITE" id="PS50113">
    <property type="entry name" value="PAC"/>
    <property type="match status" value="4"/>
</dbReference>
<dbReference type="InterPro" id="IPR000014">
    <property type="entry name" value="PAS"/>
</dbReference>
<dbReference type="PRINTS" id="PR00344">
    <property type="entry name" value="BCTRLSENSOR"/>
</dbReference>
<dbReference type="Pfam" id="PF08447">
    <property type="entry name" value="PAS_3"/>
    <property type="match status" value="1"/>
</dbReference>
<comment type="caution">
    <text evidence="9">The sequence shown here is derived from an EMBL/GenBank/DDBJ whole genome shotgun (WGS) entry which is preliminary data.</text>
</comment>
<evidence type="ECO:0000259" key="8">
    <source>
        <dbReference type="PROSITE" id="PS50113"/>
    </source>
</evidence>
<evidence type="ECO:0000259" key="7">
    <source>
        <dbReference type="PROSITE" id="PS50112"/>
    </source>
</evidence>
<accession>A0ABQ1ZZX8</accession>
<dbReference type="Gene3D" id="3.30.450.20">
    <property type="entry name" value="PAS domain"/>
    <property type="match status" value="6"/>
</dbReference>
<evidence type="ECO:0000259" key="6">
    <source>
        <dbReference type="PROSITE" id="PS50109"/>
    </source>
</evidence>
<dbReference type="SUPFAM" id="SSF55785">
    <property type="entry name" value="PYP-like sensor domain (PAS domain)"/>
    <property type="match status" value="5"/>
</dbReference>
<dbReference type="InterPro" id="IPR000700">
    <property type="entry name" value="PAS-assoc_C"/>
</dbReference>
<feature type="domain" description="PAC" evidence="8">
    <location>
        <begin position="234"/>
        <end position="290"/>
    </location>
</feature>
<dbReference type="InterPro" id="IPR013656">
    <property type="entry name" value="PAS_4"/>
</dbReference>
<dbReference type="InterPro" id="IPR003661">
    <property type="entry name" value="HisK_dim/P_dom"/>
</dbReference>
<dbReference type="Pfam" id="PF02518">
    <property type="entry name" value="HATPase_c"/>
    <property type="match status" value="1"/>
</dbReference>
<dbReference type="Gene3D" id="3.30.565.10">
    <property type="entry name" value="Histidine kinase-like ATPase, C-terminal domain"/>
    <property type="match status" value="1"/>
</dbReference>
<gene>
    <name evidence="9" type="ORF">GCM10011495_09220</name>
</gene>
<dbReference type="InterPro" id="IPR005467">
    <property type="entry name" value="His_kinase_dom"/>
</dbReference>